<feature type="transmembrane region" description="Helical" evidence="6">
    <location>
        <begin position="281"/>
        <end position="300"/>
    </location>
</feature>
<protein>
    <submittedName>
        <fullName evidence="7">Uncharacterized protein</fullName>
    </submittedName>
</protein>
<keyword evidence="8" id="KW-1185">Reference proteome</keyword>
<evidence type="ECO:0000256" key="6">
    <source>
        <dbReference type="RuleBase" id="RU363053"/>
    </source>
</evidence>
<keyword evidence="5 6" id="KW-0472">Membrane</keyword>
<dbReference type="EMBL" id="NAJN01000648">
    <property type="protein sequence ID" value="TKA70407.1"/>
    <property type="molecule type" value="Genomic_DNA"/>
</dbReference>
<organism evidence="7 8">
    <name type="scientific">Cryomyces minteri</name>
    <dbReference type="NCBI Taxonomy" id="331657"/>
    <lineage>
        <taxon>Eukaryota</taxon>
        <taxon>Fungi</taxon>
        <taxon>Dikarya</taxon>
        <taxon>Ascomycota</taxon>
        <taxon>Pezizomycotina</taxon>
        <taxon>Dothideomycetes</taxon>
        <taxon>Dothideomycetes incertae sedis</taxon>
        <taxon>Cryomyces</taxon>
    </lineage>
</organism>
<dbReference type="Proteomes" id="UP000308768">
    <property type="component" value="Unassembled WGS sequence"/>
</dbReference>
<evidence type="ECO:0000256" key="5">
    <source>
        <dbReference type="ARBA" id="ARBA00023136"/>
    </source>
</evidence>
<comment type="caution">
    <text evidence="7">The sequence shown here is derived from an EMBL/GenBank/DDBJ whole genome shotgun (WGS) entry which is preliminary data.</text>
</comment>
<dbReference type="Pfam" id="PF04117">
    <property type="entry name" value="Mpv17_PMP22"/>
    <property type="match status" value="1"/>
</dbReference>
<dbReference type="PANTHER" id="PTHR11266:SF80">
    <property type="entry name" value="PEROXISOMAL MEMBRANE PROTEIN 2"/>
    <property type="match status" value="1"/>
</dbReference>
<evidence type="ECO:0000313" key="7">
    <source>
        <dbReference type="EMBL" id="TKA70407.1"/>
    </source>
</evidence>
<dbReference type="InterPro" id="IPR007248">
    <property type="entry name" value="Mpv17_PMP22"/>
</dbReference>
<dbReference type="AlphaFoldDB" id="A0A4U0X404"/>
<feature type="transmembrane region" description="Helical" evidence="6">
    <location>
        <begin position="220"/>
        <end position="237"/>
    </location>
</feature>
<proteinExistence type="inferred from homology"/>
<evidence type="ECO:0000256" key="1">
    <source>
        <dbReference type="ARBA" id="ARBA00004141"/>
    </source>
</evidence>
<name>A0A4U0X404_9PEZI</name>
<keyword evidence="4 6" id="KW-1133">Transmembrane helix</keyword>
<dbReference type="STRING" id="331657.A0A4U0X404"/>
<feature type="transmembrane region" description="Helical" evidence="6">
    <location>
        <begin position="258"/>
        <end position="275"/>
    </location>
</feature>
<dbReference type="OrthoDB" id="10267969at2759"/>
<reference evidence="7 8" key="1">
    <citation type="submission" date="2017-03" db="EMBL/GenBank/DDBJ databases">
        <title>Genomes of endolithic fungi from Antarctica.</title>
        <authorList>
            <person name="Coleine C."/>
            <person name="Masonjones S."/>
            <person name="Stajich J.E."/>
        </authorList>
    </citation>
    <scope>NUCLEOTIDE SEQUENCE [LARGE SCALE GENOMIC DNA]</scope>
    <source>
        <strain evidence="7 8">CCFEE 5187</strain>
    </source>
</reference>
<evidence type="ECO:0000256" key="4">
    <source>
        <dbReference type="ARBA" id="ARBA00022989"/>
    </source>
</evidence>
<comment type="subcellular location">
    <subcellularLocation>
        <location evidence="1">Membrane</location>
        <topology evidence="1">Multi-pass membrane protein</topology>
    </subcellularLocation>
</comment>
<sequence length="303" mass="32529">MDSPIVKATLQSAVLSATSNVLAQIFTAYREHKPFSLDPTPILQFVLFSLLTCPPNFLWQQWLEDSFPGYTHASEPGTTKSIAERPAIKDINEKAHAVYETASEKTSAAVNAAADHPAIKSVARSATDTVNTIADKASQYGGTLYDLKRRRTTAIEKSGTNGFPERVQIFSAANGAPVKRAIVTTPNGVVIEKESSRTKPKEQKKLNVRNTATKFALDQTVGAMVNTLLFIIGIGALRGNNGSQIMAAIRTDTLPLQLAGLKLWPLVSLISFTVIPVESRTVFGSIIGVGWGVFLSLMAAGGT</sequence>
<accession>A0A4U0X404</accession>
<evidence type="ECO:0000256" key="3">
    <source>
        <dbReference type="ARBA" id="ARBA00022692"/>
    </source>
</evidence>
<gene>
    <name evidence="7" type="ORF">B0A49_05118</name>
</gene>
<evidence type="ECO:0000313" key="8">
    <source>
        <dbReference type="Proteomes" id="UP000308768"/>
    </source>
</evidence>
<dbReference type="PANTHER" id="PTHR11266">
    <property type="entry name" value="PEROXISOMAL MEMBRANE PROTEIN 2, PXMP2 MPV17"/>
    <property type="match status" value="1"/>
</dbReference>
<keyword evidence="3 6" id="KW-0812">Transmembrane</keyword>
<evidence type="ECO:0000256" key="2">
    <source>
        <dbReference type="ARBA" id="ARBA00006824"/>
    </source>
</evidence>
<comment type="similarity">
    <text evidence="2 6">Belongs to the peroxisomal membrane protein PXMP2/4 family.</text>
</comment>
<dbReference type="GO" id="GO:0005778">
    <property type="term" value="C:peroxisomal membrane"/>
    <property type="evidence" value="ECO:0007669"/>
    <property type="project" value="TreeGrafter"/>
</dbReference>